<reference evidence="2" key="1">
    <citation type="submission" date="2018-08" db="EMBL/GenBank/DDBJ databases">
        <authorList>
            <person name="Pope W.H."/>
            <person name="Garlena R.A."/>
            <person name="Russell D.A."/>
            <person name="Jacobs-Sera D."/>
            <person name="Hatfull G.F."/>
        </authorList>
    </citation>
    <scope>NUCLEOTIDE SEQUENCE [LARGE SCALE GENOMIC DNA]</scope>
</reference>
<accession>A0A386KIK2</accession>
<gene>
    <name evidence="1" type="primary">57</name>
    <name evidence="1" type="ORF">SEA_SWEETS_57</name>
</gene>
<dbReference type="Proteomes" id="UP000278863">
    <property type="component" value="Segment"/>
</dbReference>
<name>A0A386KIK2_9CAUD</name>
<evidence type="ECO:0000313" key="1">
    <source>
        <dbReference type="EMBL" id="AYD84709.1"/>
    </source>
</evidence>
<organism evidence="1 2">
    <name type="scientific">Mycobacterium phage Sweets</name>
    <dbReference type="NCBI Taxonomy" id="2315545"/>
    <lineage>
        <taxon>Viruses</taxon>
        <taxon>Duplodnaviria</taxon>
        <taxon>Heunggongvirae</taxon>
        <taxon>Uroviricota</taxon>
        <taxon>Caudoviricetes</taxon>
        <taxon>Gclasvirinae</taxon>
        <taxon>Liefievirus</taxon>
        <taxon>Liefievirus halo</taxon>
        <taxon>Mycobacterium virus Halo</taxon>
    </lineage>
</organism>
<dbReference type="EMBL" id="MH779515">
    <property type="protein sequence ID" value="AYD84709.1"/>
    <property type="molecule type" value="Genomic_DNA"/>
</dbReference>
<protein>
    <submittedName>
        <fullName evidence="1">Uncharacterized protein</fullName>
    </submittedName>
</protein>
<evidence type="ECO:0000313" key="2">
    <source>
        <dbReference type="Proteomes" id="UP000278863"/>
    </source>
</evidence>
<proteinExistence type="predicted"/>
<sequence>MHIGDLFMLPVIPVEECDHCGEPSVDCNGRRMHDHYQGLIR</sequence>